<dbReference type="PANTHER" id="PTHR30607:SF2">
    <property type="entry name" value="POTASSIUM-TRANSPORTING ATPASE POTASSIUM-BINDING SUBUNIT"/>
    <property type="match status" value="1"/>
</dbReference>
<evidence type="ECO:0000256" key="1">
    <source>
        <dbReference type="ARBA" id="ARBA00022448"/>
    </source>
</evidence>
<reference evidence="10" key="1">
    <citation type="submission" date="2022-12" db="EMBL/GenBank/DDBJ databases">
        <title>Paraconexibacter alkalitolerans sp. nov. and Baekduia alba sp. nov., isolated from soil and emended description of the genera Paraconexibacter (Chun et al., 2020) and Baekduia (An et al., 2020).</title>
        <authorList>
            <person name="Vieira S."/>
            <person name="Huber K.J."/>
            <person name="Geppert A."/>
            <person name="Wolf J."/>
            <person name="Neumann-Schaal M."/>
            <person name="Muesken M."/>
            <person name="Overmann J."/>
        </authorList>
    </citation>
    <scope>NUCLEOTIDE SEQUENCE</scope>
    <source>
        <strain evidence="10">AEG42_29</strain>
    </source>
</reference>
<keyword evidence="5 9" id="KW-0630">Potassium</keyword>
<evidence type="ECO:0000256" key="7">
    <source>
        <dbReference type="ARBA" id="ARBA00023065"/>
    </source>
</evidence>
<dbReference type="PANTHER" id="PTHR30607">
    <property type="entry name" value="POTASSIUM-TRANSPORTING ATPASE A CHAIN"/>
    <property type="match status" value="1"/>
</dbReference>
<keyword evidence="3 9" id="KW-0633">Potassium transport</keyword>
<keyword evidence="7 9" id="KW-0406">Ion transport</keyword>
<dbReference type="NCBIfam" id="TIGR00680">
    <property type="entry name" value="kdpA"/>
    <property type="match status" value="1"/>
</dbReference>
<feature type="transmembrane region" description="Helical" evidence="9">
    <location>
        <begin position="293"/>
        <end position="313"/>
    </location>
</feature>
<dbReference type="RefSeq" id="WP_354700383.1">
    <property type="nucleotide sequence ID" value="NZ_CP114014.1"/>
</dbReference>
<evidence type="ECO:0000256" key="5">
    <source>
        <dbReference type="ARBA" id="ARBA00022958"/>
    </source>
</evidence>
<feature type="transmembrane region" description="Helical" evidence="9">
    <location>
        <begin position="147"/>
        <end position="165"/>
    </location>
</feature>
<comment type="similarity">
    <text evidence="9">Belongs to the KdpA family.</text>
</comment>
<dbReference type="GO" id="GO:0005886">
    <property type="term" value="C:plasma membrane"/>
    <property type="evidence" value="ECO:0007669"/>
    <property type="project" value="UniProtKB-SubCell"/>
</dbReference>
<accession>A0AAU7AQ66</accession>
<feature type="transmembrane region" description="Helical" evidence="9">
    <location>
        <begin position="506"/>
        <end position="527"/>
    </location>
</feature>
<proteinExistence type="inferred from homology"/>
<keyword evidence="2 9" id="KW-1003">Cell membrane</keyword>
<feature type="transmembrane region" description="Helical" evidence="9">
    <location>
        <begin position="427"/>
        <end position="448"/>
    </location>
</feature>
<protein>
    <recommendedName>
        <fullName evidence="9">Potassium-transporting ATPase potassium-binding subunit</fullName>
    </recommendedName>
    <alternativeName>
        <fullName evidence="9">ATP phosphohydrolase [potassium-transporting] A chain</fullName>
    </alternativeName>
    <alternativeName>
        <fullName evidence="9">Potassium-binding and translocating subunit A</fullName>
    </alternativeName>
    <alternativeName>
        <fullName evidence="9">Potassium-translocating ATPase A chain</fullName>
    </alternativeName>
</protein>
<comment type="subunit">
    <text evidence="9">The system is composed of three essential subunits: KdpA, KdpB and KdpC.</text>
</comment>
<evidence type="ECO:0000256" key="4">
    <source>
        <dbReference type="ARBA" id="ARBA00022692"/>
    </source>
</evidence>
<comment type="subcellular location">
    <subcellularLocation>
        <location evidence="9">Cell membrane</location>
        <topology evidence="9">Multi-pass membrane protein</topology>
    </subcellularLocation>
</comment>
<dbReference type="AlphaFoldDB" id="A0AAU7AQ66"/>
<organism evidence="10">
    <name type="scientific">Paraconexibacter sp. AEG42_29</name>
    <dbReference type="NCBI Taxonomy" id="2997339"/>
    <lineage>
        <taxon>Bacteria</taxon>
        <taxon>Bacillati</taxon>
        <taxon>Actinomycetota</taxon>
        <taxon>Thermoleophilia</taxon>
        <taxon>Solirubrobacterales</taxon>
        <taxon>Paraconexibacteraceae</taxon>
        <taxon>Paraconexibacter</taxon>
    </lineage>
</organism>
<dbReference type="KEGG" id="parq:DSM112329_00656"/>
<evidence type="ECO:0000256" key="9">
    <source>
        <dbReference type="HAMAP-Rule" id="MF_00275"/>
    </source>
</evidence>
<dbReference type="EMBL" id="CP114014">
    <property type="protein sequence ID" value="XAY03833.1"/>
    <property type="molecule type" value="Genomic_DNA"/>
</dbReference>
<keyword evidence="1 9" id="KW-0813">Transport</keyword>
<dbReference type="Pfam" id="PF03814">
    <property type="entry name" value="KdpA"/>
    <property type="match status" value="1"/>
</dbReference>
<feature type="transmembrane region" description="Helical" evidence="9">
    <location>
        <begin position="548"/>
        <end position="571"/>
    </location>
</feature>
<dbReference type="GO" id="GO:0008556">
    <property type="term" value="F:P-type potassium transmembrane transporter activity"/>
    <property type="evidence" value="ECO:0007669"/>
    <property type="project" value="InterPro"/>
</dbReference>
<keyword evidence="8 9" id="KW-0472">Membrane</keyword>
<dbReference type="HAMAP" id="MF_00275">
    <property type="entry name" value="KdpA"/>
    <property type="match status" value="1"/>
</dbReference>
<feature type="transmembrane region" description="Helical" evidence="9">
    <location>
        <begin position="6"/>
        <end position="24"/>
    </location>
</feature>
<evidence type="ECO:0000256" key="2">
    <source>
        <dbReference type="ARBA" id="ARBA00022475"/>
    </source>
</evidence>
<feature type="transmembrane region" description="Helical" evidence="9">
    <location>
        <begin position="70"/>
        <end position="90"/>
    </location>
</feature>
<evidence type="ECO:0000256" key="3">
    <source>
        <dbReference type="ARBA" id="ARBA00022538"/>
    </source>
</evidence>
<comment type="function">
    <text evidence="9">Part of the high-affinity ATP-driven potassium transport (or Kdp) system, which catalyzes the hydrolysis of ATP coupled with the electrogenic transport of potassium into the cytoplasm. This subunit binds the extracellular potassium ions and delivers the ions to the membrane domain of KdpB through an intramembrane tunnel.</text>
</comment>
<sequence>MAQGILQIALFCALIVAIVPLLGGHMARVFRGERTFLDPLSGRLERGTYRLLGVGGRGGRWEPDPQDWKAYARSVLLFSAAGWLLLFVILRTQSLHPLNHGDFRSAPWDVTFNTVSSFVTNTNWQFYGGETTMTYVSQAVGLTVQNFVSAAVGLAVAVALIRALAGRRVPTAGDPDAGAAAGTIGNFWQDLTRAITHVLLPIAFVAALVLVTQGVLQTLGATAHGVARGPVASQEAIKELGTNGGGFFNVNAAHPFENPTAFSNLLEMLLILAIPASLTMTYGRMVGSRRQGWAVFGAMSLLFLVSVAVVFAAERHGTPAQTIAGLHGVNLEGKELRNGSTMSALFTAVTTVTSCGAVNSAFESMTGLGGLVPMVNLGYGESVFGGVGTGLYTMLMYVLLAVFIGGLMVGRTPEFLGKKIEAKEIKLVSLGILVTPLLVLLGSGLALATKYGAPSIYATGPQGFSETFYAYLSQANNNGSAFAGYTGFLQPDAGNAGSNGVTFADVIGGLVMLAGRFVPILIVLALAGSLAGKRAAPVGAGTLRTDTGTFAGLLIGVVVLIGALTFFPALLLGPVVQGLTDHLF</sequence>
<keyword evidence="6 9" id="KW-1133">Transmembrane helix</keyword>
<evidence type="ECO:0000256" key="6">
    <source>
        <dbReference type="ARBA" id="ARBA00022989"/>
    </source>
</evidence>
<gene>
    <name evidence="9 10" type="primary">kdpA</name>
    <name evidence="10" type="ORF">DSM112329_00656</name>
</gene>
<feature type="transmembrane region" description="Helical" evidence="9">
    <location>
        <begin position="261"/>
        <end position="281"/>
    </location>
</feature>
<feature type="transmembrane region" description="Helical" evidence="9">
    <location>
        <begin position="383"/>
        <end position="407"/>
    </location>
</feature>
<dbReference type="InterPro" id="IPR004623">
    <property type="entry name" value="KdpA"/>
</dbReference>
<dbReference type="GO" id="GO:0030955">
    <property type="term" value="F:potassium ion binding"/>
    <property type="evidence" value="ECO:0007669"/>
    <property type="project" value="UniProtKB-UniRule"/>
</dbReference>
<evidence type="ECO:0000256" key="8">
    <source>
        <dbReference type="ARBA" id="ARBA00023136"/>
    </source>
</evidence>
<keyword evidence="4 9" id="KW-0812">Transmembrane</keyword>
<feature type="transmembrane region" description="Helical" evidence="9">
    <location>
        <begin position="198"/>
        <end position="216"/>
    </location>
</feature>
<evidence type="ECO:0000313" key="10">
    <source>
        <dbReference type="EMBL" id="XAY03833.1"/>
    </source>
</evidence>
<name>A0AAU7AQ66_9ACTN</name>
<dbReference type="PIRSF" id="PIRSF001294">
    <property type="entry name" value="K_ATPaseA"/>
    <property type="match status" value="1"/>
</dbReference>